<protein>
    <submittedName>
        <fullName evidence="2">Uncharacterized protein</fullName>
    </submittedName>
</protein>
<dbReference type="PANTHER" id="PTHR15653">
    <property type="entry name" value="STRIATIN"/>
    <property type="match status" value="1"/>
</dbReference>
<evidence type="ECO:0000256" key="1">
    <source>
        <dbReference type="SAM" id="MobiDB-lite"/>
    </source>
</evidence>
<accession>A0A060ZAX7</accession>
<dbReference type="GO" id="GO:0005516">
    <property type="term" value="F:calmodulin binding"/>
    <property type="evidence" value="ECO:0007669"/>
    <property type="project" value="TreeGrafter"/>
</dbReference>
<dbReference type="PaxDb" id="8022-A0A060ZAX7"/>
<dbReference type="GO" id="GO:0051721">
    <property type="term" value="F:protein phosphatase 2A binding"/>
    <property type="evidence" value="ECO:0007669"/>
    <property type="project" value="TreeGrafter"/>
</dbReference>
<dbReference type="Proteomes" id="UP000193380">
    <property type="component" value="Unassembled WGS sequence"/>
</dbReference>
<evidence type="ECO:0000313" key="3">
    <source>
        <dbReference type="Proteomes" id="UP000193380"/>
    </source>
</evidence>
<feature type="region of interest" description="Disordered" evidence="1">
    <location>
        <begin position="129"/>
        <end position="163"/>
    </location>
</feature>
<name>A0A060ZAX7_ONCMY</name>
<feature type="compositionally biased region" description="Acidic residues" evidence="1">
    <location>
        <begin position="130"/>
        <end position="142"/>
    </location>
</feature>
<feature type="non-terminal residue" evidence="2">
    <location>
        <position position="1"/>
    </location>
</feature>
<reference evidence="2" key="2">
    <citation type="submission" date="2014-03" db="EMBL/GenBank/DDBJ databases">
        <authorList>
            <person name="Genoscope - CEA"/>
        </authorList>
    </citation>
    <scope>NUCLEOTIDE SEQUENCE</scope>
</reference>
<dbReference type="AlphaFoldDB" id="A0A060ZAX7"/>
<dbReference type="GO" id="GO:0030425">
    <property type="term" value="C:dendrite"/>
    <property type="evidence" value="ECO:0007669"/>
    <property type="project" value="TreeGrafter"/>
</dbReference>
<dbReference type="STRING" id="8022.A0A060ZAX7"/>
<feature type="region of interest" description="Disordered" evidence="1">
    <location>
        <begin position="62"/>
        <end position="87"/>
    </location>
</feature>
<proteinExistence type="predicted"/>
<dbReference type="InterPro" id="IPR051488">
    <property type="entry name" value="WD_repeat_striatin"/>
</dbReference>
<reference evidence="2" key="1">
    <citation type="journal article" date="2014" name="Nat. Commun.">
        <title>The rainbow trout genome provides novel insights into evolution after whole-genome duplication in vertebrates.</title>
        <authorList>
            <person name="Berthelot C."/>
            <person name="Brunet F."/>
            <person name="Chalopin D."/>
            <person name="Juanchich A."/>
            <person name="Bernard M."/>
            <person name="Noel B."/>
            <person name="Bento P."/>
            <person name="Da Silva C."/>
            <person name="Labadie K."/>
            <person name="Alberti A."/>
            <person name="Aury J.M."/>
            <person name="Louis A."/>
            <person name="Dehais P."/>
            <person name="Bardou P."/>
            <person name="Montfort J."/>
            <person name="Klopp C."/>
            <person name="Cabau C."/>
            <person name="Gaspin C."/>
            <person name="Thorgaard G.H."/>
            <person name="Boussaha M."/>
            <person name="Quillet E."/>
            <person name="Guyomard R."/>
            <person name="Galiana D."/>
            <person name="Bobe J."/>
            <person name="Volff J.N."/>
            <person name="Genet C."/>
            <person name="Wincker P."/>
            <person name="Jaillon O."/>
            <person name="Roest Crollius H."/>
            <person name="Guiguen Y."/>
        </authorList>
    </citation>
    <scope>NUCLEOTIDE SEQUENCE [LARGE SCALE GENOMIC DNA]</scope>
</reference>
<dbReference type="GO" id="GO:0044877">
    <property type="term" value="F:protein-containing complex binding"/>
    <property type="evidence" value="ECO:0007669"/>
    <property type="project" value="TreeGrafter"/>
</dbReference>
<gene>
    <name evidence="2" type="ORF">GSONMT00009438001</name>
</gene>
<sequence>STVSNTLNKLLSLNEESNRVCVWPWFACAHARACVCRYLEEVGYSDTILDMRSKRVRSLLGRTSPEANGAPASSEEQPAPDPEPLAGGESLLIRQIEEQIKRNAAGKDGSKERLGGSVLDKIPFLHGCQDDDEDDSDEEDDFQGMGTDRIDGQRNKNKKPRVKVRSRQHDKVCVCVCMCIKAPSSLSLCVCVDGD</sequence>
<dbReference type="GO" id="GO:0070016">
    <property type="term" value="F:armadillo repeat domain binding"/>
    <property type="evidence" value="ECO:0007669"/>
    <property type="project" value="TreeGrafter"/>
</dbReference>
<dbReference type="EMBL" id="FR963769">
    <property type="protein sequence ID" value="CDR01027.1"/>
    <property type="molecule type" value="Genomic_DNA"/>
</dbReference>
<organism evidence="2 3">
    <name type="scientific">Oncorhynchus mykiss</name>
    <name type="common">Rainbow trout</name>
    <name type="synonym">Salmo gairdneri</name>
    <dbReference type="NCBI Taxonomy" id="8022"/>
    <lineage>
        <taxon>Eukaryota</taxon>
        <taxon>Metazoa</taxon>
        <taxon>Chordata</taxon>
        <taxon>Craniata</taxon>
        <taxon>Vertebrata</taxon>
        <taxon>Euteleostomi</taxon>
        <taxon>Actinopterygii</taxon>
        <taxon>Neopterygii</taxon>
        <taxon>Teleostei</taxon>
        <taxon>Protacanthopterygii</taxon>
        <taxon>Salmoniformes</taxon>
        <taxon>Salmonidae</taxon>
        <taxon>Salmoninae</taxon>
        <taxon>Oncorhynchus</taxon>
    </lineage>
</organism>
<evidence type="ECO:0000313" key="2">
    <source>
        <dbReference type="EMBL" id="CDR01027.1"/>
    </source>
</evidence>
<dbReference type="PANTHER" id="PTHR15653:SF1">
    <property type="entry name" value="STRIATIN-4"/>
    <property type="match status" value="1"/>
</dbReference>